<dbReference type="OrthoDB" id="785009at2759"/>
<dbReference type="InterPro" id="IPR040256">
    <property type="entry name" value="At4g02000-like"/>
</dbReference>
<dbReference type="Proteomes" id="UP000829196">
    <property type="component" value="Unassembled WGS sequence"/>
</dbReference>
<evidence type="ECO:0000313" key="3">
    <source>
        <dbReference type="EMBL" id="KAI0519467.1"/>
    </source>
</evidence>
<organism evidence="3 4">
    <name type="scientific">Dendrobium nobile</name>
    <name type="common">Orchid</name>
    <dbReference type="NCBI Taxonomy" id="94219"/>
    <lineage>
        <taxon>Eukaryota</taxon>
        <taxon>Viridiplantae</taxon>
        <taxon>Streptophyta</taxon>
        <taxon>Embryophyta</taxon>
        <taxon>Tracheophyta</taxon>
        <taxon>Spermatophyta</taxon>
        <taxon>Magnoliopsida</taxon>
        <taxon>Liliopsida</taxon>
        <taxon>Asparagales</taxon>
        <taxon>Orchidaceae</taxon>
        <taxon>Epidendroideae</taxon>
        <taxon>Malaxideae</taxon>
        <taxon>Dendrobiinae</taxon>
        <taxon>Dendrobium</taxon>
    </lineage>
</organism>
<reference evidence="3" key="1">
    <citation type="journal article" date="2022" name="Front. Genet.">
        <title>Chromosome-Scale Assembly of the Dendrobium nobile Genome Provides Insights Into the Molecular Mechanism of the Biosynthesis of the Medicinal Active Ingredient of Dendrobium.</title>
        <authorList>
            <person name="Xu Q."/>
            <person name="Niu S.-C."/>
            <person name="Li K.-L."/>
            <person name="Zheng P.-J."/>
            <person name="Zhang X.-J."/>
            <person name="Jia Y."/>
            <person name="Liu Y."/>
            <person name="Niu Y.-X."/>
            <person name="Yu L.-H."/>
            <person name="Chen D.-F."/>
            <person name="Zhang G.-Q."/>
        </authorList>
    </citation>
    <scope>NUCLEOTIDE SEQUENCE</scope>
    <source>
        <tissue evidence="3">Leaf</tissue>
    </source>
</reference>
<sequence length="340" mass="37404">MASTSLTDFPASETPLPDSPKNPPNWNQLLTTRNPSSATSPISSVPPQEDAIPFSGKEVSAGPEDSGLSIVGYTIGPYPSYCALISSMRKTWSLKGNLQLLSLREGFFLLRFSASDDFEMALSGVPWFFLEWPFFLQKWSPHPKRVECSSIPIWVRIVDLPLCCWTPSGISRIASFIGIPLVVDTPTAQKTRLTFARVCIEVTSKSVLPDLIPISLDGESMMLEVQYEWKPTPCEICDSLVHSADICPTKPSQSSTAVLPSREKSTNRKPRRRPRTRRPPPKSSTSANNLRPPKISTRKIQVLQSGSDIASSIALAMETTVVITAPQIDTSNQQAKSTRT</sequence>
<evidence type="ECO:0000259" key="2">
    <source>
        <dbReference type="Pfam" id="PF14111"/>
    </source>
</evidence>
<dbReference type="AlphaFoldDB" id="A0A8T3BUU1"/>
<feature type="region of interest" description="Disordered" evidence="1">
    <location>
        <begin position="248"/>
        <end position="296"/>
    </location>
</feature>
<accession>A0A8T3BUU1</accession>
<feature type="region of interest" description="Disordered" evidence="1">
    <location>
        <begin position="1"/>
        <end position="63"/>
    </location>
</feature>
<dbReference type="PANTHER" id="PTHR31286">
    <property type="entry name" value="GLYCINE-RICH CELL WALL STRUCTURAL PROTEIN 1.8-LIKE"/>
    <property type="match status" value="1"/>
</dbReference>
<feature type="compositionally biased region" description="Basic residues" evidence="1">
    <location>
        <begin position="267"/>
        <end position="280"/>
    </location>
</feature>
<proteinExistence type="predicted"/>
<comment type="caution">
    <text evidence="3">The sequence shown here is derived from an EMBL/GenBank/DDBJ whole genome shotgun (WGS) entry which is preliminary data.</text>
</comment>
<gene>
    <name evidence="3" type="ORF">KFK09_006915</name>
</gene>
<feature type="domain" description="DUF4283" evidence="2">
    <location>
        <begin position="66"/>
        <end position="142"/>
    </location>
</feature>
<dbReference type="InterPro" id="IPR025558">
    <property type="entry name" value="DUF4283"/>
</dbReference>
<dbReference type="PANTHER" id="PTHR31286:SF180">
    <property type="entry name" value="OS10G0362600 PROTEIN"/>
    <property type="match status" value="1"/>
</dbReference>
<name>A0A8T3BUU1_DENNO</name>
<keyword evidence="4" id="KW-1185">Reference proteome</keyword>
<evidence type="ECO:0000313" key="4">
    <source>
        <dbReference type="Proteomes" id="UP000829196"/>
    </source>
</evidence>
<evidence type="ECO:0000256" key="1">
    <source>
        <dbReference type="SAM" id="MobiDB-lite"/>
    </source>
</evidence>
<feature type="compositionally biased region" description="Polar residues" evidence="1">
    <location>
        <begin position="24"/>
        <end position="46"/>
    </location>
</feature>
<protein>
    <recommendedName>
        <fullName evidence="2">DUF4283 domain-containing protein</fullName>
    </recommendedName>
</protein>
<dbReference type="Pfam" id="PF14111">
    <property type="entry name" value="DUF4283"/>
    <property type="match status" value="1"/>
</dbReference>
<dbReference type="EMBL" id="JAGYWB010000006">
    <property type="protein sequence ID" value="KAI0519467.1"/>
    <property type="molecule type" value="Genomic_DNA"/>
</dbReference>